<dbReference type="Pfam" id="PF00395">
    <property type="entry name" value="SLH"/>
    <property type="match status" value="1"/>
</dbReference>
<evidence type="ECO:0000256" key="1">
    <source>
        <dbReference type="SAM" id="Coils"/>
    </source>
</evidence>
<comment type="caution">
    <text evidence="4">The sequence shown here is derived from an EMBL/GenBank/DDBJ whole genome shotgun (WGS) entry which is preliminary data.</text>
</comment>
<reference evidence="4 5" key="1">
    <citation type="submission" date="2020-08" db="EMBL/GenBank/DDBJ databases">
        <title>Genomic Encyclopedia of Type Strains, Phase IV (KMG-IV): sequencing the most valuable type-strain genomes for metagenomic binning, comparative biology and taxonomic classification.</title>
        <authorList>
            <person name="Goeker M."/>
        </authorList>
    </citation>
    <scope>NUCLEOTIDE SEQUENCE [LARGE SCALE GENOMIC DNA]</scope>
    <source>
        <strain evidence="4 5">DSM 21255</strain>
    </source>
</reference>
<keyword evidence="2" id="KW-0732">Signal</keyword>
<feature type="chain" id="PRO_5032670342" description="SLH domain-containing protein" evidence="2">
    <location>
        <begin position="21"/>
        <end position="516"/>
    </location>
</feature>
<dbReference type="RefSeq" id="WP_159822988.1">
    <property type="nucleotide sequence ID" value="NZ_CABWNB010000003.1"/>
</dbReference>
<evidence type="ECO:0000259" key="3">
    <source>
        <dbReference type="PROSITE" id="PS51272"/>
    </source>
</evidence>
<feature type="domain" description="SLH" evidence="3">
    <location>
        <begin position="20"/>
        <end position="83"/>
    </location>
</feature>
<dbReference type="InterPro" id="IPR051465">
    <property type="entry name" value="Cell_Envelope_Struct_Comp"/>
</dbReference>
<protein>
    <recommendedName>
        <fullName evidence="3">SLH domain-containing protein</fullName>
    </recommendedName>
</protein>
<dbReference type="AlphaFoldDB" id="A0A841R1B6"/>
<keyword evidence="5" id="KW-1185">Reference proteome</keyword>
<accession>A0A841R1B6</accession>
<evidence type="ECO:0000313" key="5">
    <source>
        <dbReference type="Proteomes" id="UP000591941"/>
    </source>
</evidence>
<evidence type="ECO:0000313" key="4">
    <source>
        <dbReference type="EMBL" id="MBB6477586.1"/>
    </source>
</evidence>
<feature type="coiled-coil region" evidence="1">
    <location>
        <begin position="73"/>
        <end position="100"/>
    </location>
</feature>
<dbReference type="GeneID" id="93485889"/>
<dbReference type="InterPro" id="IPR001119">
    <property type="entry name" value="SLH_dom"/>
</dbReference>
<dbReference type="Proteomes" id="UP000591941">
    <property type="component" value="Unassembled WGS sequence"/>
</dbReference>
<gene>
    <name evidence="4" type="ORF">HNR45_000616</name>
</gene>
<keyword evidence="1" id="KW-0175">Coiled coil</keyword>
<dbReference type="PROSITE" id="PS51272">
    <property type="entry name" value="SLH"/>
    <property type="match status" value="1"/>
</dbReference>
<proteinExistence type="predicted"/>
<dbReference type="EMBL" id="JACHHI010000002">
    <property type="protein sequence ID" value="MBB6477586.1"/>
    <property type="molecule type" value="Genomic_DNA"/>
</dbReference>
<feature type="signal peptide" evidence="2">
    <location>
        <begin position="1"/>
        <end position="20"/>
    </location>
</feature>
<dbReference type="PANTHER" id="PTHR43308">
    <property type="entry name" value="OUTER MEMBRANE PROTEIN ALPHA-RELATED"/>
    <property type="match status" value="1"/>
</dbReference>
<dbReference type="OrthoDB" id="9783944at2"/>
<sequence length="516" mass="57571">MKLKSATLLLALAGMVSAQAAQPFSDVTPQDWAYQAVQQLAAEGIIEGYPDRTFRGENAITRYEMAQLVARAMVREDWMNAEQQQQLQQLEAEFAKELSSLGVRVSALEDRVGNVKVSGAVRLSYQTGDSDIRDGYGSGDDRVEAKADIKFAAQVSPKTTVTTVLESTLNLNGEPYTDAGYDGFKGYNNYENLEVKYLFAQHHFDKGSLVFGKYRADLGVTGIFYNDAFSGIGLTLGDPTRGSHVKVSYGNVQNLNMPFVHPMLAAYDIQSREDHSAFTPESLFLEYAYHQQRKVDFTAWHLLPSSKTGEVVKVYGAGLSVWPHPFVNIHGDYILNNAKNIVNNEKPKLWTAGASFGIAHPAYPRSFQVGIDYFSSDAGSYFGGNKLEVLRPYLSGMQQADAHFLQGDSWKPTGNPIYDGAQAQVKQQLEAIYGNQSTASYFADMMEEWTFDPKNAPRYFRQNYNRKHGGAEGWMASLKYVPVKNVYMEAFYVFDAKNKAGAKLDDTFRIQATYLF</sequence>
<dbReference type="PANTHER" id="PTHR43308:SF1">
    <property type="entry name" value="OUTER MEMBRANE PROTEIN ALPHA"/>
    <property type="match status" value="1"/>
</dbReference>
<name>A0A841R1B6_9FIRM</name>
<organism evidence="4 5">
    <name type="scientific">Negativicoccus succinicivorans</name>
    <dbReference type="NCBI Taxonomy" id="620903"/>
    <lineage>
        <taxon>Bacteria</taxon>
        <taxon>Bacillati</taxon>
        <taxon>Bacillota</taxon>
        <taxon>Negativicutes</taxon>
        <taxon>Veillonellales</taxon>
        <taxon>Veillonellaceae</taxon>
        <taxon>Negativicoccus</taxon>
    </lineage>
</organism>
<evidence type="ECO:0000256" key="2">
    <source>
        <dbReference type="SAM" id="SignalP"/>
    </source>
</evidence>